<dbReference type="GO" id="GO:0005509">
    <property type="term" value="F:calcium ion binding"/>
    <property type="evidence" value="ECO:0007669"/>
    <property type="project" value="InterPro"/>
</dbReference>
<dbReference type="PRINTS" id="PR00313">
    <property type="entry name" value="CABNDNGRPT"/>
</dbReference>
<organism evidence="1 2">
    <name type="scientific">Leisingera aquaemixtae</name>
    <dbReference type="NCBI Taxonomy" id="1396826"/>
    <lineage>
        <taxon>Bacteria</taxon>
        <taxon>Pseudomonadati</taxon>
        <taxon>Pseudomonadota</taxon>
        <taxon>Alphaproteobacteria</taxon>
        <taxon>Rhodobacterales</taxon>
        <taxon>Roseobacteraceae</taxon>
        <taxon>Leisingera</taxon>
    </lineage>
</organism>
<proteinExistence type="predicted"/>
<dbReference type="Pfam" id="PF00353">
    <property type="entry name" value="HemolysinCabind"/>
    <property type="match status" value="1"/>
</dbReference>
<dbReference type="InterPro" id="IPR011049">
    <property type="entry name" value="Serralysin-like_metalloprot_C"/>
</dbReference>
<name>A0A0P1HXY0_9RHOB</name>
<dbReference type="SUPFAM" id="SSF51120">
    <property type="entry name" value="beta-Roll"/>
    <property type="match status" value="1"/>
</dbReference>
<accession>A0A0P1HXY0</accession>
<evidence type="ECO:0000313" key="1">
    <source>
        <dbReference type="EMBL" id="CUI00788.1"/>
    </source>
</evidence>
<evidence type="ECO:0000313" key="2">
    <source>
        <dbReference type="Proteomes" id="UP000051326"/>
    </source>
</evidence>
<dbReference type="Proteomes" id="UP000051326">
    <property type="component" value="Unassembled WGS sequence"/>
</dbReference>
<gene>
    <name evidence="1" type="ORF">PHA8399_02923</name>
</gene>
<dbReference type="AlphaFoldDB" id="A0A0P1HXY0"/>
<sequence>MRTYILGNQFENALEATLTIRESLYGRDGDDTFSIYHHDEGAGVYADLSDRFFGGAGNDTISSLNFDLTAGSTLRDYSQLSFHGGAGYDTVSSQIDVQITGGFTLDLSQIETSVRSVEHWDYGIDLGTSTGDGEFVIRAGRQDDTLDIRQWEAAGDASIKVKTLAGNDHVKYSTVEDVSDLRVNTGGGNDYFEFNGFWNITADLRVSTGRGKDTVVINGTTIAYPDGLTADIRTGAGADTIVLEGMHSESLNSGAGNDDIYILTGSFRNAADTITTGAGKDELFIELDAYSTVAVLDDFSAENDVFVFDAGEARGTISRNTDVTFDRTEWQNASEDRLYMSNAENKLYYGDNVLVDFTTDVTLSAANFTTGDWEY</sequence>
<reference evidence="1 2" key="1">
    <citation type="submission" date="2015-09" db="EMBL/GenBank/DDBJ databases">
        <authorList>
            <consortium name="Swine Surveillance"/>
        </authorList>
    </citation>
    <scope>NUCLEOTIDE SEQUENCE [LARGE SCALE GENOMIC DNA]</scope>
    <source>
        <strain evidence="1 2">CECT 8399</strain>
    </source>
</reference>
<dbReference type="Gene3D" id="2.160.20.160">
    <property type="match status" value="1"/>
</dbReference>
<protein>
    <submittedName>
        <fullName evidence="1">Uncharacterized protein</fullName>
    </submittedName>
</protein>
<dbReference type="EMBL" id="CYSR01000030">
    <property type="protein sequence ID" value="CUI00788.1"/>
    <property type="molecule type" value="Genomic_DNA"/>
</dbReference>
<dbReference type="RefSeq" id="WP_058286836.1">
    <property type="nucleotide sequence ID" value="NZ_CYSR01000030.1"/>
</dbReference>
<dbReference type="InterPro" id="IPR001343">
    <property type="entry name" value="Hemolysn_Ca-bd"/>
</dbReference>